<gene>
    <name evidence="2" type="ORF">ECPE_LOCUS6808</name>
</gene>
<reference evidence="4" key="1">
    <citation type="submission" date="2016-06" db="UniProtKB">
        <authorList>
            <consortium name="WormBaseParasite"/>
        </authorList>
    </citation>
    <scope>IDENTIFICATION</scope>
</reference>
<evidence type="ECO:0000313" key="4">
    <source>
        <dbReference type="WBParaSite" id="ECPE_0000682101-mRNA-1"/>
    </source>
</evidence>
<feature type="region of interest" description="Disordered" evidence="1">
    <location>
        <begin position="51"/>
        <end position="119"/>
    </location>
</feature>
<dbReference type="EMBL" id="UZAN01043849">
    <property type="protein sequence ID" value="VDP79398.1"/>
    <property type="molecule type" value="Genomic_DNA"/>
</dbReference>
<evidence type="ECO:0000313" key="2">
    <source>
        <dbReference type="EMBL" id="VDP79398.1"/>
    </source>
</evidence>
<feature type="compositionally biased region" description="Basic and acidic residues" evidence="1">
    <location>
        <begin position="73"/>
        <end position="99"/>
    </location>
</feature>
<dbReference type="AlphaFoldDB" id="A0A183AIM3"/>
<accession>A0A183AIM3</accession>
<organism evidence="4">
    <name type="scientific">Echinostoma caproni</name>
    <dbReference type="NCBI Taxonomy" id="27848"/>
    <lineage>
        <taxon>Eukaryota</taxon>
        <taxon>Metazoa</taxon>
        <taxon>Spiralia</taxon>
        <taxon>Lophotrochozoa</taxon>
        <taxon>Platyhelminthes</taxon>
        <taxon>Trematoda</taxon>
        <taxon>Digenea</taxon>
        <taxon>Plagiorchiida</taxon>
        <taxon>Echinostomata</taxon>
        <taxon>Echinostomatoidea</taxon>
        <taxon>Echinostomatidae</taxon>
        <taxon>Echinostoma</taxon>
    </lineage>
</organism>
<sequence length="221" mass="23476">MLIRFQETSGTNCVRVTIGGQTDTLCPKGSTTAFSSMSAIDVSADTVTTTTTAAPTTVTPTSTEAPPQMPSGDDGKKGKGTETDQEKSNEMKKGEKENSETEGAASVEKSPRAAAVAGASRLMRPAREAPTSAGSDDVIVYYMLEICVDLANQLKSERKQAKILHDWGFSKIAFVIHGVFGNTPLDSEEEHTGSNHPGIAASQLNRHVESELKAIDDTDQN</sequence>
<protein>
    <submittedName>
        <fullName evidence="2 4">Uncharacterized protein</fullName>
    </submittedName>
</protein>
<dbReference type="WBParaSite" id="ECPE_0000682101-mRNA-1">
    <property type="protein sequence ID" value="ECPE_0000682101-mRNA-1"/>
    <property type="gene ID" value="ECPE_0000682101"/>
</dbReference>
<keyword evidence="3" id="KW-1185">Reference proteome</keyword>
<evidence type="ECO:0000313" key="3">
    <source>
        <dbReference type="Proteomes" id="UP000272942"/>
    </source>
</evidence>
<feature type="compositionally biased region" description="Low complexity" evidence="1">
    <location>
        <begin position="51"/>
        <end position="63"/>
    </location>
</feature>
<evidence type="ECO:0000256" key="1">
    <source>
        <dbReference type="SAM" id="MobiDB-lite"/>
    </source>
</evidence>
<dbReference type="Proteomes" id="UP000272942">
    <property type="component" value="Unassembled WGS sequence"/>
</dbReference>
<reference evidence="2 3" key="2">
    <citation type="submission" date="2018-11" db="EMBL/GenBank/DDBJ databases">
        <authorList>
            <consortium name="Pathogen Informatics"/>
        </authorList>
    </citation>
    <scope>NUCLEOTIDE SEQUENCE [LARGE SCALE GENOMIC DNA]</scope>
    <source>
        <strain evidence="2 3">Egypt</strain>
    </source>
</reference>
<name>A0A183AIM3_9TREM</name>
<proteinExistence type="predicted"/>